<feature type="domain" description="Tox-REase-5" evidence="2">
    <location>
        <begin position="583"/>
        <end position="680"/>
    </location>
</feature>
<organism evidence="3 4">
    <name type="scientific">Curtobacterium aurantiacum</name>
    <dbReference type="NCBI Taxonomy" id="3236919"/>
    <lineage>
        <taxon>Bacteria</taxon>
        <taxon>Bacillati</taxon>
        <taxon>Actinomycetota</taxon>
        <taxon>Actinomycetes</taxon>
        <taxon>Micrococcales</taxon>
        <taxon>Microbacteriaceae</taxon>
        <taxon>Curtobacterium</taxon>
    </lineage>
</organism>
<gene>
    <name evidence="3" type="ORF">KK097_01895</name>
</gene>
<evidence type="ECO:0000313" key="4">
    <source>
        <dbReference type="Proteomes" id="UP001519641"/>
    </source>
</evidence>
<dbReference type="InterPro" id="IPR028904">
    <property type="entry name" value="Tox-REase-5_dom"/>
</dbReference>
<keyword evidence="4" id="KW-1185">Reference proteome</keyword>
<sequence length="711" mass="74515">MTGVVKTGAIPYTDVQLEAITSGAASLRTVASAVRDGTADIVTAWSGISGSYEGPSDQELFAVMTPIGPQGTTFGDDLDTAAKALDTFVTEVTPIVAALKAYVTRAEQLHRDVDAFTPKTAKTEYGNSAIVESWDQDETLTDENNAIINGVAAQVVAYQAAERSCANTIRGLSGLQPLHAMSGSGSDDALAYGYEKLPAGTKLPWGTASERNESCSEKTADFLPNMLKGVVVDGIWGTVKGLGTLVGVDGTGFHLETAATSWSGVLALTGFNMKTMQKDRDLQLEAWTQVGKATVGWDEWGRDPGRAAGQALWGIGSIAVPIAGQAGKLGAVGKVGEVAGAVGKAGKYLDLVDAGAWVSKGLTKVLPRLDELKTIMTKGVGDDAVGSTGRLADFKTGLDDFLHGRHGDTDVEVPPARTEADTDVRAGSDANARADGGDATVHAREREPALVGGEGHSRHGESTASAGSGGTDIGAANGSGRGDAPAVPIGGAGYGTNPEPSAGHGSTASDDSPVPPAGGDHNPPPEPRAVPRADDFDLSRGEQYDSGDPLRPGNPTPEVPAQTYDRAAHESGWKYFGRSDKPWADYQAQIAGVERTVDGKLPEYRQFTEDGATVDFDGMTERGHPPQQVFFDAKAFDRGIAFADPSGPYWSKRIPKMIEQAEDQIAALPEGARLEWHVWDPYAADAVRRLLRGAGIDGDDLTVIFTPMRTE</sequence>
<evidence type="ECO:0000313" key="3">
    <source>
        <dbReference type="EMBL" id="MBT1586563.1"/>
    </source>
</evidence>
<accession>A0ABS5VAR1</accession>
<feature type="compositionally biased region" description="Gly residues" evidence="1">
    <location>
        <begin position="467"/>
        <end position="481"/>
    </location>
</feature>
<dbReference type="Pfam" id="PF15648">
    <property type="entry name" value="Tox-REase-5"/>
    <property type="match status" value="1"/>
</dbReference>
<feature type="compositionally biased region" description="Basic and acidic residues" evidence="1">
    <location>
        <begin position="529"/>
        <end position="543"/>
    </location>
</feature>
<dbReference type="EMBL" id="JAHEWS010000002">
    <property type="protein sequence ID" value="MBT1586563.1"/>
    <property type="molecule type" value="Genomic_DNA"/>
</dbReference>
<reference evidence="3 4" key="1">
    <citation type="submission" date="2021-05" db="EMBL/GenBank/DDBJ databases">
        <title>Whole genome sequence of Curtobacterium flaccumfaciens pv. flaccumfaciens strain CFBP 8819.</title>
        <authorList>
            <person name="Osdaghi E."/>
            <person name="Taghouti G."/>
            <person name="Portier P."/>
            <person name="Fazliarab A."/>
            <person name="Taghavi S.M."/>
            <person name="Briand M."/>
            <person name="Le-Saux M."/>
            <person name="Jacques M.-A."/>
        </authorList>
    </citation>
    <scope>NUCLEOTIDE SEQUENCE [LARGE SCALE GENOMIC DNA]</scope>
    <source>
        <strain evidence="3 4">CFBP 8819</strain>
    </source>
</reference>
<dbReference type="RefSeq" id="WP_214543523.1">
    <property type="nucleotide sequence ID" value="NZ_JAHEWS010000002.1"/>
</dbReference>
<feature type="region of interest" description="Disordered" evidence="1">
    <location>
        <begin position="404"/>
        <end position="561"/>
    </location>
</feature>
<evidence type="ECO:0000259" key="2">
    <source>
        <dbReference type="Pfam" id="PF15648"/>
    </source>
</evidence>
<evidence type="ECO:0000256" key="1">
    <source>
        <dbReference type="SAM" id="MobiDB-lite"/>
    </source>
</evidence>
<protein>
    <recommendedName>
        <fullName evidence="2">Tox-REase-5 domain-containing protein</fullName>
    </recommendedName>
</protein>
<proteinExistence type="predicted"/>
<dbReference type="Proteomes" id="UP001519641">
    <property type="component" value="Unassembled WGS sequence"/>
</dbReference>
<comment type="caution">
    <text evidence="3">The sequence shown here is derived from an EMBL/GenBank/DDBJ whole genome shotgun (WGS) entry which is preliminary data.</text>
</comment>
<name>A0ABS5VAR1_9MICO</name>